<dbReference type="OrthoDB" id="2757995at2759"/>
<evidence type="ECO:0000313" key="2">
    <source>
        <dbReference type="EMBL" id="CDO74641.1"/>
    </source>
</evidence>
<dbReference type="HOGENOM" id="CLU_845052_0_0_1"/>
<dbReference type="Proteomes" id="UP000029665">
    <property type="component" value="Unassembled WGS sequence"/>
</dbReference>
<organism evidence="2 3">
    <name type="scientific">Pycnoporus cinnabarinus</name>
    <name type="common">Cinnabar-red polypore</name>
    <name type="synonym">Trametes cinnabarina</name>
    <dbReference type="NCBI Taxonomy" id="5643"/>
    <lineage>
        <taxon>Eukaryota</taxon>
        <taxon>Fungi</taxon>
        <taxon>Dikarya</taxon>
        <taxon>Basidiomycota</taxon>
        <taxon>Agaricomycotina</taxon>
        <taxon>Agaricomycetes</taxon>
        <taxon>Polyporales</taxon>
        <taxon>Polyporaceae</taxon>
        <taxon>Trametes</taxon>
    </lineage>
</organism>
<feature type="region of interest" description="Disordered" evidence="1">
    <location>
        <begin position="208"/>
        <end position="228"/>
    </location>
</feature>
<keyword evidence="3" id="KW-1185">Reference proteome</keyword>
<evidence type="ECO:0000313" key="3">
    <source>
        <dbReference type="Proteomes" id="UP000029665"/>
    </source>
</evidence>
<evidence type="ECO:0000256" key="1">
    <source>
        <dbReference type="SAM" id="MobiDB-lite"/>
    </source>
</evidence>
<feature type="region of interest" description="Disordered" evidence="1">
    <location>
        <begin position="265"/>
        <end position="329"/>
    </location>
</feature>
<reference evidence="2" key="1">
    <citation type="submission" date="2014-01" db="EMBL/GenBank/DDBJ databases">
        <title>The genome of the white-rot fungus Pycnoporus cinnabarinus: a basidiomycete model with a versatile arsenal for lignocellulosic biomass breakdown.</title>
        <authorList>
            <person name="Levasseur A."/>
            <person name="Lomascolo A."/>
            <person name="Ruiz-Duenas F.J."/>
            <person name="Uzan E."/>
            <person name="Piumi F."/>
            <person name="Kues U."/>
            <person name="Ram A.F.J."/>
            <person name="Murat C."/>
            <person name="Haon M."/>
            <person name="Benoit I."/>
            <person name="Arfi Y."/>
            <person name="Chevret D."/>
            <person name="Drula E."/>
            <person name="Kwon M.J."/>
            <person name="Gouret P."/>
            <person name="Lesage-Meessen L."/>
            <person name="Lombard V."/>
            <person name="Mariette J."/>
            <person name="Noirot C."/>
            <person name="Park J."/>
            <person name="Patyshakuliyeva A."/>
            <person name="Wieneger R.A.B."/>
            <person name="Wosten H.A.B."/>
            <person name="Martin F."/>
            <person name="Coutinho P.M."/>
            <person name="de Vries R."/>
            <person name="Martinez A.T."/>
            <person name="Klopp C."/>
            <person name="Pontarotti P."/>
            <person name="Henrissat B."/>
            <person name="Record E."/>
        </authorList>
    </citation>
    <scope>NUCLEOTIDE SEQUENCE [LARGE SCALE GENOMIC DNA]</scope>
    <source>
        <strain evidence="2">BRFM137</strain>
    </source>
</reference>
<gene>
    <name evidence="2" type="ORF">BN946_scf184822.g4</name>
</gene>
<feature type="compositionally biased region" description="Polar residues" evidence="1">
    <location>
        <begin position="212"/>
        <end position="228"/>
    </location>
</feature>
<comment type="caution">
    <text evidence="2">The sequence shown here is derived from an EMBL/GenBank/DDBJ whole genome shotgun (WGS) entry which is preliminary data.</text>
</comment>
<feature type="compositionally biased region" description="Polar residues" evidence="1">
    <location>
        <begin position="265"/>
        <end position="297"/>
    </location>
</feature>
<dbReference type="EMBL" id="CCBP010000194">
    <property type="protein sequence ID" value="CDO74641.1"/>
    <property type="molecule type" value="Genomic_DNA"/>
</dbReference>
<protein>
    <submittedName>
        <fullName evidence="2">Uncharacterized protein</fullName>
    </submittedName>
</protein>
<dbReference type="AlphaFoldDB" id="A0A060SK97"/>
<sequence>MPLGNKKRTRRLPPHFTVNREMGEILATDLNAEDRRVIRFSRDQVRFILDFDALLRSGWFDPRRDPVPAGYETFGYLWDLDFLNAYGLAPLPNPANGTGRPAPNGEQIPSNLVLAREVEANHFDPQFVQGLVAAAAQTFVRQQRVRDRAVKKRQDKRARISAVATHHAWTQCLPRSREGSVIHSPAVSDTLDAHSVFTLEDGLFDHFPTFPQPATSQTGLSVPGSSTTAPTVQEMLAAQSPQTAAATLTGSQPAALTSTLLPDTSAPIHQSVSPPVSELTPQSASADAPVTSVNLLHSSDPVGTPRDAQPVQTGTPEAVTTPAAKQTTL</sequence>
<accession>A0A060SK97</accession>
<name>A0A060SK97_PYCCI</name>
<proteinExistence type="predicted"/>